<accession>A0A2M9CET1</accession>
<comment type="caution">
    <text evidence="2">The sequence shown here is derived from an EMBL/GenBank/DDBJ whole genome shotgun (WGS) entry which is preliminary data.</text>
</comment>
<feature type="transmembrane region" description="Helical" evidence="1">
    <location>
        <begin position="50"/>
        <end position="78"/>
    </location>
</feature>
<sequence>MREYDATPASTSRGQAALRWVLWIGGAALLAFGVLTALTTVPSTSQRINVLLWLAGGVVVHDAVLVPLALLVGVVVLPRVPPSWRPALRGGLLALAVLGIVAVALVAGAATRANPSVVPQDVGAALALAGIVLVVGVLVGMFLGGARRPR</sequence>
<name>A0A2M9CET1_9CELL</name>
<proteinExistence type="predicted"/>
<dbReference type="AlphaFoldDB" id="A0A2M9CET1"/>
<reference evidence="2 3" key="1">
    <citation type="submission" date="2017-11" db="EMBL/GenBank/DDBJ databases">
        <title>Genomic Encyclopedia of Archaeal and Bacterial Type Strains, Phase II (KMG-II): From Individual Species to Whole Genera.</title>
        <authorList>
            <person name="Goeker M."/>
        </authorList>
    </citation>
    <scope>NUCLEOTIDE SEQUENCE [LARGE SCALE GENOMIC DNA]</scope>
    <source>
        <strain evidence="2 3">DSM 25478</strain>
    </source>
</reference>
<evidence type="ECO:0000313" key="3">
    <source>
        <dbReference type="Proteomes" id="UP000231693"/>
    </source>
</evidence>
<evidence type="ECO:0000256" key="1">
    <source>
        <dbReference type="SAM" id="Phobius"/>
    </source>
</evidence>
<keyword evidence="1" id="KW-1133">Transmembrane helix</keyword>
<feature type="transmembrane region" description="Helical" evidence="1">
    <location>
        <begin position="122"/>
        <end position="144"/>
    </location>
</feature>
<organism evidence="2 3">
    <name type="scientific">Sediminihabitans luteus</name>
    <dbReference type="NCBI Taxonomy" id="1138585"/>
    <lineage>
        <taxon>Bacteria</taxon>
        <taxon>Bacillati</taxon>
        <taxon>Actinomycetota</taxon>
        <taxon>Actinomycetes</taxon>
        <taxon>Micrococcales</taxon>
        <taxon>Cellulomonadaceae</taxon>
        <taxon>Sediminihabitans</taxon>
    </lineage>
</organism>
<gene>
    <name evidence="2" type="ORF">CLV28_2224</name>
</gene>
<evidence type="ECO:0000313" key="2">
    <source>
        <dbReference type="EMBL" id="PJJ70389.1"/>
    </source>
</evidence>
<dbReference type="RefSeq" id="WP_100423367.1">
    <property type="nucleotide sequence ID" value="NZ_BOOX01000001.1"/>
</dbReference>
<keyword evidence="1" id="KW-0812">Transmembrane</keyword>
<dbReference type="EMBL" id="PGFE01000003">
    <property type="protein sequence ID" value="PJJ70389.1"/>
    <property type="molecule type" value="Genomic_DNA"/>
</dbReference>
<feature type="transmembrane region" description="Helical" evidence="1">
    <location>
        <begin position="90"/>
        <end position="110"/>
    </location>
</feature>
<dbReference type="Proteomes" id="UP000231693">
    <property type="component" value="Unassembled WGS sequence"/>
</dbReference>
<protein>
    <submittedName>
        <fullName evidence="2">Uncharacterized protein</fullName>
    </submittedName>
</protein>
<feature type="transmembrane region" description="Helical" evidence="1">
    <location>
        <begin position="20"/>
        <end position="38"/>
    </location>
</feature>
<keyword evidence="3" id="KW-1185">Reference proteome</keyword>
<keyword evidence="1" id="KW-0472">Membrane</keyword>